<feature type="region of interest" description="Disordered" evidence="1">
    <location>
        <begin position="66"/>
        <end position="89"/>
    </location>
</feature>
<evidence type="ECO:0008006" key="6">
    <source>
        <dbReference type="Google" id="ProtNLM"/>
    </source>
</evidence>
<keyword evidence="2" id="KW-0812">Transmembrane</keyword>
<proteinExistence type="predicted"/>
<dbReference type="RefSeq" id="WP_196295232.1">
    <property type="nucleotide sequence ID" value="NZ_JADQDM010000019.1"/>
</dbReference>
<feature type="chain" id="PRO_5045243983" description="DUF4190 domain-containing protein" evidence="3">
    <location>
        <begin position="28"/>
        <end position="203"/>
    </location>
</feature>
<dbReference type="Proteomes" id="UP000618931">
    <property type="component" value="Unassembled WGS sequence"/>
</dbReference>
<evidence type="ECO:0000313" key="4">
    <source>
        <dbReference type="EMBL" id="MBF9223808.1"/>
    </source>
</evidence>
<feature type="transmembrane region" description="Helical" evidence="2">
    <location>
        <begin position="132"/>
        <end position="148"/>
    </location>
</feature>
<sequence>MNTPRCGWVLVTVAWALCSSGCRSTHASFPFHNTAQQRVSQAPREAAVTVSETAAQDQTVAAPRGIAAGSHRPRQRPQSAACDAKPRTSRVHSQALAATRVSVRSLPADSTKRRFRRVLRSEQPLPRPATEIGLLVFGALELLAGLLLRHSAVTGARAGAAIGESLGKAYGAAILIVLGAITLLAALIIFVVNDSKKRKHSPS</sequence>
<name>A0ABS0IA28_9BACT</name>
<feature type="transmembrane region" description="Helical" evidence="2">
    <location>
        <begin position="169"/>
        <end position="192"/>
    </location>
</feature>
<comment type="caution">
    <text evidence="4">The sequence shown here is derived from an EMBL/GenBank/DDBJ whole genome shotgun (WGS) entry which is preliminary data.</text>
</comment>
<keyword evidence="5" id="KW-1185">Reference proteome</keyword>
<evidence type="ECO:0000256" key="1">
    <source>
        <dbReference type="SAM" id="MobiDB-lite"/>
    </source>
</evidence>
<keyword evidence="2" id="KW-1133">Transmembrane helix</keyword>
<evidence type="ECO:0000256" key="3">
    <source>
        <dbReference type="SAM" id="SignalP"/>
    </source>
</evidence>
<keyword evidence="2" id="KW-0472">Membrane</keyword>
<protein>
    <recommendedName>
        <fullName evidence="6">DUF4190 domain-containing protein</fullName>
    </recommendedName>
</protein>
<evidence type="ECO:0000256" key="2">
    <source>
        <dbReference type="SAM" id="Phobius"/>
    </source>
</evidence>
<keyword evidence="3" id="KW-0732">Signal</keyword>
<gene>
    <name evidence="4" type="ORF">I2H31_22090</name>
</gene>
<accession>A0ABS0IA28</accession>
<organism evidence="4 5">
    <name type="scientific">Hymenobacter ruricola</name>
    <dbReference type="NCBI Taxonomy" id="2791023"/>
    <lineage>
        <taxon>Bacteria</taxon>
        <taxon>Pseudomonadati</taxon>
        <taxon>Bacteroidota</taxon>
        <taxon>Cytophagia</taxon>
        <taxon>Cytophagales</taxon>
        <taxon>Hymenobacteraceae</taxon>
        <taxon>Hymenobacter</taxon>
    </lineage>
</organism>
<feature type="signal peptide" evidence="3">
    <location>
        <begin position="1"/>
        <end position="27"/>
    </location>
</feature>
<dbReference type="EMBL" id="JADQDM010000019">
    <property type="protein sequence ID" value="MBF9223808.1"/>
    <property type="molecule type" value="Genomic_DNA"/>
</dbReference>
<reference evidence="4 5" key="1">
    <citation type="submission" date="2020-11" db="EMBL/GenBank/DDBJ databases">
        <authorList>
            <person name="Kim M.K."/>
        </authorList>
    </citation>
    <scope>NUCLEOTIDE SEQUENCE [LARGE SCALE GENOMIC DNA]</scope>
    <source>
        <strain evidence="4 5">BT662</strain>
    </source>
</reference>
<evidence type="ECO:0000313" key="5">
    <source>
        <dbReference type="Proteomes" id="UP000618931"/>
    </source>
</evidence>